<evidence type="ECO:0000256" key="1">
    <source>
        <dbReference type="SAM" id="Phobius"/>
    </source>
</evidence>
<organism evidence="2 3">
    <name type="scientific">Glutamicibacter arilaitensis</name>
    <dbReference type="NCBI Taxonomy" id="256701"/>
    <lineage>
        <taxon>Bacteria</taxon>
        <taxon>Bacillati</taxon>
        <taxon>Actinomycetota</taxon>
        <taxon>Actinomycetes</taxon>
        <taxon>Micrococcales</taxon>
        <taxon>Micrococcaceae</taxon>
        <taxon>Glutamicibacter</taxon>
    </lineage>
</organism>
<dbReference type="EMBL" id="PNQX01000001">
    <property type="protein sequence ID" value="PMQ21375.1"/>
    <property type="molecule type" value="Genomic_DNA"/>
</dbReference>
<name>A0A2N7S5F8_9MICC</name>
<feature type="transmembrane region" description="Helical" evidence="1">
    <location>
        <begin position="405"/>
        <end position="423"/>
    </location>
</feature>
<evidence type="ECO:0000313" key="3">
    <source>
        <dbReference type="Proteomes" id="UP000235739"/>
    </source>
</evidence>
<sequence>MANKSAILSVKLVSDAKKFGDGFQKAESKLSKFQKGVEKMTLPAAGILTGLTAIGKKTFDLASEAEQNFGAVDAVFKDHANTVHNMAKTTAKDIGVSGSDYEKYSVLIGSQLKNLGTPIDQLASKTDSLVRMGADFAAQFGGSNVEAIEAISSALKGEMDPIERYGISLNQAAIKAKMAEMGMGKLTGKAESQGKAMAIMALLNEQGADALGANAREAGTAAGALARFQAQTADAGAKLGTALLPLVVSAADALSGFANWVGENTGLVQGLAVGIGGLAASVLAINGAFKAYSAAMAVARGATVAFKGAMAVGTAFSSFRAGFSSATAAASTFTGRMGTVGGAVRTAMTAVGAGTKALVVNTGAWIKNTAVQAAAMVKMVALKVAQGAATAAQWLWNAAMSANPLGLIILAVAALVAGIVWLATQTTFFQDAWAVMSAFITTAWQVFVDFFKVVFAAAIAVVTATVARVTEAVTAVVNAVKGVWETGWAVVQTVVTTVIAHIRKTVLVITTTVKTVINKVKSVWSSGWNTVKSTVGNAISWVNSTIDGVGDAVDSVIGWIRDIWDSGFSFLSDTASSVIDGIAGTFDGIIDAVRGAISWVRDLFSIRAPSWMSGFGGIFGFGATGVGISSTFGVGTQAIGATGAGFAGVATGSGGGKAPVVNNINIQIDGALDPMAVGRQIEDVMKKYNRVMGRSPARG</sequence>
<accession>A0A2N7S5F8</accession>
<gene>
    <name evidence="2" type="ORF">CIK84_07435</name>
</gene>
<reference evidence="2 3" key="1">
    <citation type="journal article" date="2017" name="Elife">
        <title>Extensive horizontal gene transfer in cheese-associated bacteria.</title>
        <authorList>
            <person name="Bonham K.S."/>
            <person name="Wolfe B.E."/>
            <person name="Dutton R.J."/>
        </authorList>
    </citation>
    <scope>NUCLEOTIDE SEQUENCE [LARGE SCALE GENOMIC DNA]</scope>
    <source>
        <strain evidence="2 3">JB182</strain>
    </source>
</reference>
<protein>
    <recommendedName>
        <fullName evidence="4">Tape measure protein</fullName>
    </recommendedName>
</protein>
<feature type="transmembrane region" description="Helical" evidence="1">
    <location>
        <begin position="435"/>
        <end position="462"/>
    </location>
</feature>
<proteinExistence type="predicted"/>
<evidence type="ECO:0008006" key="4">
    <source>
        <dbReference type="Google" id="ProtNLM"/>
    </source>
</evidence>
<comment type="caution">
    <text evidence="2">The sequence shown here is derived from an EMBL/GenBank/DDBJ whole genome shotgun (WGS) entry which is preliminary data.</text>
</comment>
<dbReference type="Proteomes" id="UP000235739">
    <property type="component" value="Unassembled WGS sequence"/>
</dbReference>
<dbReference type="Gene3D" id="1.20.120.20">
    <property type="entry name" value="Apolipoprotein"/>
    <property type="match status" value="1"/>
</dbReference>
<keyword evidence="1" id="KW-0812">Transmembrane</keyword>
<dbReference type="AlphaFoldDB" id="A0A2N7S5F8"/>
<keyword evidence="1" id="KW-0472">Membrane</keyword>
<dbReference type="RefSeq" id="WP_102597965.1">
    <property type="nucleotide sequence ID" value="NZ_PNQX01000001.1"/>
</dbReference>
<keyword evidence="1" id="KW-1133">Transmembrane helix</keyword>
<evidence type="ECO:0000313" key="2">
    <source>
        <dbReference type="EMBL" id="PMQ21375.1"/>
    </source>
</evidence>